<comment type="catalytic activity">
    <reaction evidence="4">
        <text>L-proline + NAD(+) = (S)-1-pyrroline-5-carboxylate + NADH + 2 H(+)</text>
        <dbReference type="Rhea" id="RHEA:14105"/>
        <dbReference type="ChEBI" id="CHEBI:15378"/>
        <dbReference type="ChEBI" id="CHEBI:17388"/>
        <dbReference type="ChEBI" id="CHEBI:57540"/>
        <dbReference type="ChEBI" id="CHEBI:57945"/>
        <dbReference type="ChEBI" id="CHEBI:60039"/>
        <dbReference type="EC" id="1.5.1.2"/>
    </reaction>
</comment>
<evidence type="ECO:0000259" key="8">
    <source>
        <dbReference type="Pfam" id="PF14748"/>
    </source>
</evidence>
<reference evidence="9 10" key="1">
    <citation type="journal article" date="2020" name="Insects">
        <title>Bacteria Belonging to Pseudomonas typographi sp. nov. from the Bark Beetle Ips typographus Have Genomic Potential to Aid in the Host Ecology.</title>
        <authorList>
            <person name="Peral-Aranega E."/>
            <person name="Saati-Santamaria Z."/>
            <person name="Kolarik M."/>
            <person name="Rivas R."/>
            <person name="Garcia-Fraile P."/>
        </authorList>
    </citation>
    <scope>NUCLEOTIDE SEQUENCE [LARGE SCALE GENOMIC DNA]</scope>
    <source>
        <strain evidence="9 10">CA3A</strain>
    </source>
</reference>
<dbReference type="InterPro" id="IPR000304">
    <property type="entry name" value="Pyrroline-COOH_reductase"/>
</dbReference>
<keyword evidence="10" id="KW-1185">Reference proteome</keyword>
<dbReference type="Proteomes" id="UP000805841">
    <property type="component" value="Unassembled WGS sequence"/>
</dbReference>
<feature type="domain" description="Pyrroline-5-carboxylate reductase dimerisation" evidence="8">
    <location>
        <begin position="154"/>
        <end position="259"/>
    </location>
</feature>
<comment type="subcellular location">
    <subcellularLocation>
        <location evidence="4">Cytoplasm</location>
    </subcellularLocation>
</comment>
<dbReference type="InterPro" id="IPR008927">
    <property type="entry name" value="6-PGluconate_DH-like_C_sf"/>
</dbReference>
<proteinExistence type="inferred from homology"/>
<dbReference type="EC" id="1.5.1.2" evidence="4 5"/>
<evidence type="ECO:0000313" key="10">
    <source>
        <dbReference type="Proteomes" id="UP000805841"/>
    </source>
</evidence>
<dbReference type="NCBIfam" id="TIGR00112">
    <property type="entry name" value="proC"/>
    <property type="match status" value="1"/>
</dbReference>
<dbReference type="SUPFAM" id="SSF48179">
    <property type="entry name" value="6-phosphogluconate dehydrogenase C-terminal domain-like"/>
    <property type="match status" value="1"/>
</dbReference>
<evidence type="ECO:0000256" key="4">
    <source>
        <dbReference type="HAMAP-Rule" id="MF_01925"/>
    </source>
</evidence>
<dbReference type="InterPro" id="IPR053790">
    <property type="entry name" value="P5CR-like_CS"/>
</dbReference>
<dbReference type="PANTHER" id="PTHR11645:SF0">
    <property type="entry name" value="PYRROLINE-5-CARBOXYLATE REDUCTASE 3"/>
    <property type="match status" value="1"/>
</dbReference>
<keyword evidence="4 6" id="KW-0641">Proline biosynthesis</keyword>
<sequence length="263" mass="27129">MKALFLGYGRMGSAIGNAWREADLVEQVIAVDPGLPNCEQTLVYPTLEAVPPEPFDIILVAVKPALVASALAGLGEALCAQAVVISVAAGIPLAVLEQALQGRCPVVRAMPNTPVLVGAGCTGLFGGSRLTVAQHQLVGRLFAAVGSAHWVDRETQLDAVTALSGSGPAYYHLFSEALAQAGVALGLPAELARRLAADTAFGAASLQRRPEADFAALRLAVTSPNGTTAAAIEVFDQDQTLRALVLRAATAAAVRSQELSRGE</sequence>
<protein>
    <recommendedName>
        <fullName evidence="4 5">Pyrroline-5-carboxylate reductase</fullName>
        <shortName evidence="4">P5C reductase</shortName>
        <shortName evidence="4">P5CR</shortName>
        <ecNumber evidence="4 5">1.5.1.2</ecNumber>
    </recommendedName>
    <alternativeName>
        <fullName evidence="4">PCA reductase</fullName>
    </alternativeName>
</protein>
<dbReference type="RefSeq" id="WP_190421646.1">
    <property type="nucleotide sequence ID" value="NZ_JAAOCA010000016.1"/>
</dbReference>
<comment type="caution">
    <text evidence="9">The sequence shown here is derived from an EMBL/GenBank/DDBJ whole genome shotgun (WGS) entry which is preliminary data.</text>
</comment>
<evidence type="ECO:0000256" key="1">
    <source>
        <dbReference type="ARBA" id="ARBA00005525"/>
    </source>
</evidence>
<comment type="function">
    <text evidence="4">Catalyzes the reduction of 1-pyrroline-5-carboxylate (PCA) to L-proline.</text>
</comment>
<evidence type="ECO:0000256" key="3">
    <source>
        <dbReference type="ARBA" id="ARBA00023002"/>
    </source>
</evidence>
<organism evidence="9 10">
    <name type="scientific">Pseudomonas typographi</name>
    <dbReference type="NCBI Taxonomy" id="2715964"/>
    <lineage>
        <taxon>Bacteria</taxon>
        <taxon>Pseudomonadati</taxon>
        <taxon>Pseudomonadota</taxon>
        <taxon>Gammaproteobacteria</taxon>
        <taxon>Pseudomonadales</taxon>
        <taxon>Pseudomonadaceae</taxon>
        <taxon>Pseudomonas</taxon>
    </lineage>
</organism>
<dbReference type="Gene3D" id="3.40.50.720">
    <property type="entry name" value="NAD(P)-binding Rossmann-like Domain"/>
    <property type="match status" value="1"/>
</dbReference>
<evidence type="ECO:0000256" key="6">
    <source>
        <dbReference type="RuleBase" id="RU003903"/>
    </source>
</evidence>
<evidence type="ECO:0000256" key="5">
    <source>
        <dbReference type="NCBIfam" id="TIGR00112"/>
    </source>
</evidence>
<comment type="pathway">
    <text evidence="4 6">Amino-acid biosynthesis; L-proline biosynthesis; L-proline from L-glutamate 5-semialdehyde: step 1/1.</text>
</comment>
<dbReference type="PROSITE" id="PS00521">
    <property type="entry name" value="P5CR"/>
    <property type="match status" value="1"/>
</dbReference>
<dbReference type="PANTHER" id="PTHR11645">
    <property type="entry name" value="PYRROLINE-5-CARBOXYLATE REDUCTASE"/>
    <property type="match status" value="1"/>
</dbReference>
<dbReference type="InterPro" id="IPR036291">
    <property type="entry name" value="NAD(P)-bd_dom_sf"/>
</dbReference>
<dbReference type="Pfam" id="PF03807">
    <property type="entry name" value="F420_oxidored"/>
    <property type="match status" value="1"/>
</dbReference>
<dbReference type="Gene3D" id="1.10.3730.10">
    <property type="entry name" value="ProC C-terminal domain-like"/>
    <property type="match status" value="1"/>
</dbReference>
<evidence type="ECO:0000313" key="9">
    <source>
        <dbReference type="EMBL" id="MBD1599846.1"/>
    </source>
</evidence>
<feature type="domain" description="Pyrroline-5-carboxylate reductase catalytic N-terminal" evidence="7">
    <location>
        <begin position="5"/>
        <end position="90"/>
    </location>
</feature>
<keyword evidence="3 4" id="KW-0560">Oxidoreductase</keyword>
<name>A0ABR7Z2X0_9PSED</name>
<dbReference type="PIRSF" id="PIRSF000193">
    <property type="entry name" value="Pyrrol-5-carb_rd"/>
    <property type="match status" value="1"/>
</dbReference>
<dbReference type="InterPro" id="IPR029036">
    <property type="entry name" value="P5CR_dimer"/>
</dbReference>
<dbReference type="InterPro" id="IPR028939">
    <property type="entry name" value="P5C_Rdtase_cat_N"/>
</dbReference>
<keyword evidence="4" id="KW-0963">Cytoplasm</keyword>
<dbReference type="Pfam" id="PF14748">
    <property type="entry name" value="P5CR_dimer"/>
    <property type="match status" value="1"/>
</dbReference>
<keyword evidence="4 6" id="KW-0028">Amino-acid biosynthesis</keyword>
<evidence type="ECO:0000259" key="7">
    <source>
        <dbReference type="Pfam" id="PF03807"/>
    </source>
</evidence>
<evidence type="ECO:0000256" key="2">
    <source>
        <dbReference type="ARBA" id="ARBA00022857"/>
    </source>
</evidence>
<dbReference type="SUPFAM" id="SSF51735">
    <property type="entry name" value="NAD(P)-binding Rossmann-fold domains"/>
    <property type="match status" value="1"/>
</dbReference>
<gene>
    <name evidence="4" type="primary">proC</name>
    <name evidence="9" type="ORF">HAQ05_14190</name>
</gene>
<dbReference type="EMBL" id="JAAOCA010000016">
    <property type="protein sequence ID" value="MBD1599846.1"/>
    <property type="molecule type" value="Genomic_DNA"/>
</dbReference>
<comment type="catalytic activity">
    <reaction evidence="4 6">
        <text>L-proline + NADP(+) = (S)-1-pyrroline-5-carboxylate + NADPH + 2 H(+)</text>
        <dbReference type="Rhea" id="RHEA:14109"/>
        <dbReference type="ChEBI" id="CHEBI:15378"/>
        <dbReference type="ChEBI" id="CHEBI:17388"/>
        <dbReference type="ChEBI" id="CHEBI:57783"/>
        <dbReference type="ChEBI" id="CHEBI:58349"/>
        <dbReference type="ChEBI" id="CHEBI:60039"/>
        <dbReference type="EC" id="1.5.1.2"/>
    </reaction>
</comment>
<dbReference type="GO" id="GO:0004735">
    <property type="term" value="F:pyrroline-5-carboxylate reductase activity"/>
    <property type="evidence" value="ECO:0007669"/>
    <property type="project" value="UniProtKB-EC"/>
</dbReference>
<keyword evidence="2 4" id="KW-0521">NADP</keyword>
<dbReference type="HAMAP" id="MF_01925">
    <property type="entry name" value="P5C_reductase"/>
    <property type="match status" value="1"/>
</dbReference>
<accession>A0ABR7Z2X0</accession>
<comment type="similarity">
    <text evidence="1 4 6">Belongs to the pyrroline-5-carboxylate reductase family.</text>
</comment>